<evidence type="ECO:0000256" key="2">
    <source>
        <dbReference type="ARBA" id="ARBA00022692"/>
    </source>
</evidence>
<dbReference type="SUPFAM" id="SSF161098">
    <property type="entry name" value="MetI-like"/>
    <property type="match status" value="1"/>
</dbReference>
<feature type="transmembrane region" description="Helical" evidence="5">
    <location>
        <begin position="49"/>
        <end position="79"/>
    </location>
</feature>
<comment type="subcellular location">
    <subcellularLocation>
        <location evidence="6">Cell inner membrane</location>
        <topology evidence="6">Multi-pass membrane protein</topology>
    </subcellularLocation>
    <subcellularLocation>
        <location evidence="1 5">Cell membrane</location>
        <topology evidence="1 5">Multi-pass membrane protein</topology>
    </subcellularLocation>
</comment>
<accession>A0A6I4M077</accession>
<keyword evidence="6" id="KW-1003">Cell membrane</keyword>
<feature type="transmembrane region" description="Helical" evidence="5">
    <location>
        <begin position="430"/>
        <end position="451"/>
    </location>
</feature>
<dbReference type="Pfam" id="PF12501">
    <property type="entry name" value="DUF3708"/>
    <property type="match status" value="1"/>
</dbReference>
<keyword evidence="9" id="KW-1185">Reference proteome</keyword>
<dbReference type="InterPro" id="IPR011864">
    <property type="entry name" value="Phosphate_PstC"/>
</dbReference>
<feature type="transmembrane region" description="Helical" evidence="5">
    <location>
        <begin position="231"/>
        <end position="252"/>
    </location>
</feature>
<dbReference type="Gene3D" id="1.10.3720.10">
    <property type="entry name" value="MetI-like"/>
    <property type="match status" value="1"/>
</dbReference>
<feature type="transmembrane region" description="Helical" evidence="5">
    <location>
        <begin position="166"/>
        <end position="192"/>
    </location>
</feature>
<dbReference type="EMBL" id="SDWJ01000002">
    <property type="protein sequence ID" value="MVZ97716.1"/>
    <property type="molecule type" value="Genomic_DNA"/>
</dbReference>
<protein>
    <recommendedName>
        <fullName evidence="6">Phosphate transport system permease protein</fullName>
    </recommendedName>
</protein>
<proteinExistence type="inferred from homology"/>
<evidence type="ECO:0000256" key="3">
    <source>
        <dbReference type="ARBA" id="ARBA00022989"/>
    </source>
</evidence>
<reference evidence="8 9" key="1">
    <citation type="submission" date="2019-01" db="EMBL/GenBank/DDBJ databases">
        <title>Sphingorhabdus lacus sp.nov., isolated from an oligotrophic freshwater lake.</title>
        <authorList>
            <person name="Park M."/>
        </authorList>
    </citation>
    <scope>NUCLEOTIDE SEQUENCE [LARGE SCALE GENOMIC DNA]</scope>
    <source>
        <strain evidence="8 9">IMCC26285</strain>
    </source>
</reference>
<feature type="transmembrane region" description="Helical" evidence="5">
    <location>
        <begin position="273"/>
        <end position="294"/>
    </location>
</feature>
<evidence type="ECO:0000256" key="1">
    <source>
        <dbReference type="ARBA" id="ARBA00004651"/>
    </source>
</evidence>
<evidence type="ECO:0000313" key="8">
    <source>
        <dbReference type="EMBL" id="MVZ97716.1"/>
    </source>
</evidence>
<dbReference type="RefSeq" id="WP_160353709.1">
    <property type="nucleotide sequence ID" value="NZ_SDWJ01000002.1"/>
</dbReference>
<feature type="transmembrane region" description="Helical" evidence="5">
    <location>
        <begin position="314"/>
        <end position="341"/>
    </location>
</feature>
<gene>
    <name evidence="8" type="primary">pstC</name>
    <name evidence="8" type="ORF">EUU23_08355</name>
</gene>
<name>A0A6I4M077_9SPHN</name>
<dbReference type="GO" id="GO:0005886">
    <property type="term" value="C:plasma membrane"/>
    <property type="evidence" value="ECO:0007669"/>
    <property type="project" value="UniProtKB-SubCell"/>
</dbReference>
<dbReference type="GO" id="GO:0005315">
    <property type="term" value="F:phosphate transmembrane transporter activity"/>
    <property type="evidence" value="ECO:0007669"/>
    <property type="project" value="InterPro"/>
</dbReference>
<comment type="function">
    <text evidence="6">Part of the binding-protein-dependent transport system for phosphate; probably responsible for the translocation of the substrate across the membrane.</text>
</comment>
<dbReference type="GO" id="GO:0006817">
    <property type="term" value="P:phosphate ion transport"/>
    <property type="evidence" value="ECO:0007669"/>
    <property type="project" value="UniProtKB-KW"/>
</dbReference>
<dbReference type="Pfam" id="PF00528">
    <property type="entry name" value="BPD_transp_1"/>
    <property type="match status" value="1"/>
</dbReference>
<evidence type="ECO:0000313" key="9">
    <source>
        <dbReference type="Proteomes" id="UP000471147"/>
    </source>
</evidence>
<comment type="similarity">
    <text evidence="6">Belongs to the binding-protein-dependent transport system permease family. CysTW subfamily.</text>
</comment>
<evidence type="ECO:0000259" key="7">
    <source>
        <dbReference type="PROSITE" id="PS50928"/>
    </source>
</evidence>
<dbReference type="PROSITE" id="PS50928">
    <property type="entry name" value="ABC_TM1"/>
    <property type="match status" value="1"/>
</dbReference>
<comment type="caution">
    <text evidence="8">The sequence shown here is derived from an EMBL/GenBank/DDBJ whole genome shotgun (WGS) entry which is preliminary data.</text>
</comment>
<keyword evidence="2 5" id="KW-0812">Transmembrane</keyword>
<sequence>MTGTALLFLVLGLGLVAWIAGRARAAAFVRAAKGGPRGQVNSLPSYHGWFVAICAIIPAVFFMFVWQTISPALVTNTVLASPMTTDLPQDGFARAAILSEARAIAQGFQTTAFQAQSEKLVPLYKNALAYYSWIGMAGTLALLFAGGAFAFTRLKPDFRARNKVEYLVMLALLFASLIAIFTTVGIFASLIFESYQFFSMVSPFEFLIGTNWNPKNIVTPGADNGYGAIPLFWGTIFIGAIIAMLVAIPLGLMSAIFLTQYASSNIRKLMKPILEILAGVPTVVYGYFAALTVAPAIRDFAVMLGVSNAASDNALAAGIVMGVMIIPLVSSMSDDSIAAVPNAMRDGSLAMGATKSETIKKVLLPAALPGVVGGVLLAVSRAIGETMIVVMAAGYTANLTANPFDTITTVTVQIVALLTGDQDFGSPHTLAAFALGLALFITTFLLNYVALRVVKRYREAYE</sequence>
<organism evidence="8 9">
    <name type="scientific">Sphingorhabdus profundilacus</name>
    <dbReference type="NCBI Taxonomy" id="2509718"/>
    <lineage>
        <taxon>Bacteria</taxon>
        <taxon>Pseudomonadati</taxon>
        <taxon>Pseudomonadota</taxon>
        <taxon>Alphaproteobacteria</taxon>
        <taxon>Sphingomonadales</taxon>
        <taxon>Sphingomonadaceae</taxon>
        <taxon>Sphingorhabdus</taxon>
    </lineage>
</organism>
<feature type="transmembrane region" description="Helical" evidence="5">
    <location>
        <begin position="128"/>
        <end position="154"/>
    </location>
</feature>
<dbReference type="CDD" id="cd06261">
    <property type="entry name" value="TM_PBP2"/>
    <property type="match status" value="1"/>
</dbReference>
<feature type="domain" description="ABC transmembrane type-1" evidence="7">
    <location>
        <begin position="233"/>
        <end position="450"/>
    </location>
</feature>
<dbReference type="InterPro" id="IPR022182">
    <property type="entry name" value="PstC_N"/>
</dbReference>
<dbReference type="PANTHER" id="PTHR42727:SF1">
    <property type="entry name" value="PHOSPHATE TRANSPORT SYSTEM PERMEASE"/>
    <property type="match status" value="1"/>
</dbReference>
<evidence type="ECO:0000256" key="6">
    <source>
        <dbReference type="RuleBase" id="RU363054"/>
    </source>
</evidence>
<evidence type="ECO:0000256" key="4">
    <source>
        <dbReference type="ARBA" id="ARBA00023136"/>
    </source>
</evidence>
<keyword evidence="6" id="KW-0592">Phosphate transport</keyword>
<dbReference type="InterPro" id="IPR035906">
    <property type="entry name" value="MetI-like_sf"/>
</dbReference>
<keyword evidence="5" id="KW-0813">Transport</keyword>
<dbReference type="Proteomes" id="UP000471147">
    <property type="component" value="Unassembled WGS sequence"/>
</dbReference>
<keyword evidence="4 5" id="KW-0472">Membrane</keyword>
<dbReference type="NCBIfam" id="TIGR02138">
    <property type="entry name" value="phosphate_pstC"/>
    <property type="match status" value="1"/>
</dbReference>
<dbReference type="OrthoDB" id="9785113at2"/>
<keyword evidence="6" id="KW-0997">Cell inner membrane</keyword>
<feature type="transmembrane region" description="Helical" evidence="5">
    <location>
        <begin position="362"/>
        <end position="383"/>
    </location>
</feature>
<dbReference type="AlphaFoldDB" id="A0A6I4M077"/>
<dbReference type="InterPro" id="IPR000515">
    <property type="entry name" value="MetI-like"/>
</dbReference>
<evidence type="ECO:0000256" key="5">
    <source>
        <dbReference type="RuleBase" id="RU363032"/>
    </source>
</evidence>
<keyword evidence="3 5" id="KW-1133">Transmembrane helix</keyword>
<dbReference type="PANTHER" id="PTHR42727">
    <property type="entry name" value="PHOSPHATE TRANSPORT SYSTEM PERMEASE PROTEIN"/>
    <property type="match status" value="1"/>
</dbReference>